<organism evidence="2 3">
    <name type="scientific">Streptomyces muensis</name>
    <dbReference type="NCBI Taxonomy" id="1077944"/>
    <lineage>
        <taxon>Bacteria</taxon>
        <taxon>Bacillati</taxon>
        <taxon>Actinomycetota</taxon>
        <taxon>Actinomycetes</taxon>
        <taxon>Kitasatosporales</taxon>
        <taxon>Streptomycetaceae</taxon>
        <taxon>Streptomyces</taxon>
    </lineage>
</organism>
<proteinExistence type="predicted"/>
<name>A0A9X1Q7A5_STRM4</name>
<evidence type="ECO:0000256" key="1">
    <source>
        <dbReference type="SAM" id="MobiDB-lite"/>
    </source>
</evidence>
<dbReference type="RefSeq" id="WP_234767752.1">
    <property type="nucleotide sequence ID" value="NZ_JAKEIP010000298.1"/>
</dbReference>
<dbReference type="AlphaFoldDB" id="A0A9X1Q7A5"/>
<evidence type="ECO:0000313" key="3">
    <source>
        <dbReference type="Proteomes" id="UP001139384"/>
    </source>
</evidence>
<dbReference type="Proteomes" id="UP001139384">
    <property type="component" value="Unassembled WGS sequence"/>
</dbReference>
<accession>A0A9X1Q7A5</accession>
<keyword evidence="3" id="KW-1185">Reference proteome</keyword>
<feature type="compositionally biased region" description="Pro residues" evidence="1">
    <location>
        <begin position="26"/>
        <end position="41"/>
    </location>
</feature>
<comment type="caution">
    <text evidence="2">The sequence shown here is derived from an EMBL/GenBank/DDBJ whole genome shotgun (WGS) entry which is preliminary data.</text>
</comment>
<evidence type="ECO:0000313" key="2">
    <source>
        <dbReference type="EMBL" id="MCF1599373.1"/>
    </source>
</evidence>
<protein>
    <submittedName>
        <fullName evidence="2">Uncharacterized protein</fullName>
    </submittedName>
</protein>
<gene>
    <name evidence="2" type="ORF">L0P92_38335</name>
</gene>
<feature type="region of interest" description="Disordered" evidence="1">
    <location>
        <begin position="19"/>
        <end position="41"/>
    </location>
</feature>
<reference evidence="2" key="1">
    <citation type="submission" date="2022-01" db="EMBL/GenBank/DDBJ databases">
        <title>Draft Genome Sequences of Seven Type Strains of the Genus Streptomyces.</title>
        <authorList>
            <person name="Aziz S."/>
            <person name="Coretto E."/>
            <person name="Chronakova A."/>
            <person name="Sproer C."/>
            <person name="Huber K."/>
            <person name="Nouioui I."/>
            <person name="Gross H."/>
        </authorList>
    </citation>
    <scope>NUCLEOTIDE SEQUENCE</scope>
    <source>
        <strain evidence="2">DSM 103493</strain>
    </source>
</reference>
<sequence length="105" mass="11872">MRSLLAAILSLFLPGRGAHRAHPAPAAAPFPPPPPYHPAPAPARRSRLYLADVIAADGQPLVRPYVVVWERERDDRERWRLQRQRRRAAALGARGQDRFPWEVAV</sequence>
<dbReference type="EMBL" id="JAKEIP010000298">
    <property type="protein sequence ID" value="MCF1599373.1"/>
    <property type="molecule type" value="Genomic_DNA"/>
</dbReference>